<dbReference type="InterPro" id="IPR036188">
    <property type="entry name" value="FAD/NAD-bd_sf"/>
</dbReference>
<accession>H9UMV6</accession>
<dbReference type="InterPro" id="IPR017896">
    <property type="entry name" value="4Fe4S_Fe-S-bd"/>
</dbReference>
<dbReference type="PRINTS" id="PR00368">
    <property type="entry name" value="FADPNR"/>
</dbReference>
<dbReference type="InterPro" id="IPR023753">
    <property type="entry name" value="FAD/NAD-binding_dom"/>
</dbReference>
<dbReference type="Pfam" id="PF14691">
    <property type="entry name" value="Fer4_20"/>
    <property type="match status" value="1"/>
</dbReference>
<dbReference type="NCBIfam" id="TIGR01316">
    <property type="entry name" value="gltA"/>
    <property type="match status" value="1"/>
</dbReference>
<dbReference type="RefSeq" id="WP_014456831.1">
    <property type="nucleotide sequence ID" value="NC_017098.1"/>
</dbReference>
<dbReference type="Pfam" id="PF07992">
    <property type="entry name" value="Pyr_redox_2"/>
    <property type="match status" value="1"/>
</dbReference>
<reference evidence="3" key="1">
    <citation type="journal article" date="2013" name="Stand. Genomic Sci.">
        <title>Complete genome sequence of the halophilic bacterium Spirochaeta africana type strain (Z-7692(T)) from the alkaline Lake Magadi in the East African Rift.</title>
        <authorList>
            <person name="Liolos K."/>
            <person name="Abt B."/>
            <person name="Scheuner C."/>
            <person name="Teshima H."/>
            <person name="Held B."/>
            <person name="Lapidus A."/>
            <person name="Nolan M."/>
            <person name="Lucas S."/>
            <person name="Deshpande S."/>
            <person name="Cheng J.F."/>
            <person name="Tapia R."/>
            <person name="Goodwin L.A."/>
            <person name="Pitluck S."/>
            <person name="Pagani I."/>
            <person name="Ivanova N."/>
            <person name="Mavromatis K."/>
            <person name="Mikhailova N."/>
            <person name="Huntemann M."/>
            <person name="Pati A."/>
            <person name="Chen A."/>
            <person name="Palaniappan K."/>
            <person name="Land M."/>
            <person name="Rohde M."/>
            <person name="Tindall B.J."/>
            <person name="Detter J.C."/>
            <person name="Goker M."/>
            <person name="Bristow J."/>
            <person name="Eisen J.A."/>
            <person name="Markowitz V."/>
            <person name="Hugenholtz P."/>
            <person name="Woyke T."/>
            <person name="Klenk H.P."/>
            <person name="Kyrpides N.C."/>
        </authorList>
    </citation>
    <scope>NUCLEOTIDE SEQUENCE</scope>
    <source>
        <strain evidence="3">ATCC 700263 / DSM 8902 / Z-7692</strain>
    </source>
</reference>
<protein>
    <submittedName>
        <fullName evidence="2">NADPH-dependent glutamate synthase, homotetrameric</fullName>
    </submittedName>
</protein>
<organism evidence="2 3">
    <name type="scientific">Spirochaeta africana (strain ATCC 700263 / DSM 8902 / Z-7692)</name>
    <dbReference type="NCBI Taxonomy" id="889378"/>
    <lineage>
        <taxon>Bacteria</taxon>
        <taxon>Pseudomonadati</taxon>
        <taxon>Spirochaetota</taxon>
        <taxon>Spirochaetia</taxon>
        <taxon>Spirochaetales</taxon>
        <taxon>Spirochaetaceae</taxon>
        <taxon>Spirochaeta</taxon>
    </lineage>
</organism>
<name>H9UMV6_SPIAZ</name>
<dbReference type="Gene3D" id="3.50.50.60">
    <property type="entry name" value="FAD/NAD(P)-binding domain"/>
    <property type="match status" value="3"/>
</dbReference>
<dbReference type="AlphaFoldDB" id="H9UMV6"/>
<evidence type="ECO:0000313" key="2">
    <source>
        <dbReference type="EMBL" id="AFG38849.1"/>
    </source>
</evidence>
<dbReference type="InterPro" id="IPR028261">
    <property type="entry name" value="DPD_II"/>
</dbReference>
<sequence length="509" mass="55700">MNNNHTSHTPEDLQQLAQEHLDQLAQIKADTGKIKTKQRLAIPQQEMPAQDPGQRRTNMSEVALGYFEEQALVEAERCLQCKNAPCVAGCPVAIDIPGFIQKITERDYAAAHQIINRTSLLPAVCGRVCPQENQCQAPCTVGKSLKDTFQSVSIGRLERFVADWHAHHRHKNSVDAATKRTEPPAATGKKVGIIGSGPASITAAADLRRAGHEVTMFEAFHKPGGVMMYGIPEFRLPKEIVETEIDDLRRMGVEIRTNFLVGRTRKLTDLLELDGFDALFIGSGAGLPRFMHIEGENLVGVFAANEFLTRSNLMKAYDTSRADTPIRQARKVAVLGGGNVAMDAARTAVRLGAEEVHVIYRRTRTEMPARAEEVDHAEEEGVRFHFLHNPTRIIGDDTSHVCGIELLRHELGEPDDSGRRRPIPVPGSEHLMEVDTVIVSIGNSSNPLLVSSTPGLKTNRWGNIEVDEQCRTSLPKVYAGGDIVLGAATVILAMGQGREAAAAIHADLQ</sequence>
<dbReference type="PANTHER" id="PTHR42783">
    <property type="entry name" value="GLUTAMATE SYNTHASE [NADPH] SMALL CHAIN"/>
    <property type="match status" value="1"/>
</dbReference>
<dbReference type="InterPro" id="IPR009051">
    <property type="entry name" value="Helical_ferredxn"/>
</dbReference>
<dbReference type="STRING" id="889378.Spiaf_2825"/>
<dbReference type="SUPFAM" id="SSF51971">
    <property type="entry name" value="Nucleotide-binding domain"/>
    <property type="match status" value="1"/>
</dbReference>
<dbReference type="HOGENOM" id="CLU_000422_3_3_12"/>
<dbReference type="GO" id="GO:0016491">
    <property type="term" value="F:oxidoreductase activity"/>
    <property type="evidence" value="ECO:0007669"/>
    <property type="project" value="InterPro"/>
</dbReference>
<dbReference type="OrthoDB" id="9803192at2"/>
<dbReference type="PROSITE" id="PS51379">
    <property type="entry name" value="4FE4S_FER_2"/>
    <property type="match status" value="1"/>
</dbReference>
<dbReference type="GO" id="GO:0051536">
    <property type="term" value="F:iron-sulfur cluster binding"/>
    <property type="evidence" value="ECO:0007669"/>
    <property type="project" value="InterPro"/>
</dbReference>
<feature type="domain" description="4Fe-4S ferredoxin-type" evidence="1">
    <location>
        <begin position="69"/>
        <end position="99"/>
    </location>
</feature>
<gene>
    <name evidence="2" type="ordered locus">Spiaf_2825</name>
</gene>
<dbReference type="PRINTS" id="PR00411">
    <property type="entry name" value="PNDRDTASEI"/>
</dbReference>
<proteinExistence type="predicted"/>
<dbReference type="Gene3D" id="1.10.1060.10">
    <property type="entry name" value="Alpha-helical ferredoxin"/>
    <property type="match status" value="1"/>
</dbReference>
<keyword evidence="3" id="KW-1185">Reference proteome</keyword>
<dbReference type="KEGG" id="sfc:Spiaf_2825"/>
<dbReference type="Proteomes" id="UP000007383">
    <property type="component" value="Chromosome"/>
</dbReference>
<dbReference type="PATRIC" id="fig|889378.3.peg.2798"/>
<dbReference type="InterPro" id="IPR006004">
    <property type="entry name" value="SudA-like"/>
</dbReference>
<evidence type="ECO:0000259" key="1">
    <source>
        <dbReference type="PROSITE" id="PS51379"/>
    </source>
</evidence>
<dbReference type="SUPFAM" id="SSF46548">
    <property type="entry name" value="alpha-helical ferredoxin"/>
    <property type="match status" value="1"/>
</dbReference>
<dbReference type="EMBL" id="CP003282">
    <property type="protein sequence ID" value="AFG38849.1"/>
    <property type="molecule type" value="Genomic_DNA"/>
</dbReference>
<dbReference type="PANTHER" id="PTHR42783:SF3">
    <property type="entry name" value="GLUTAMATE SYNTHASE [NADPH] SMALL CHAIN-RELATED"/>
    <property type="match status" value="1"/>
</dbReference>
<dbReference type="eggNOG" id="COG0493">
    <property type="taxonomic scope" value="Bacteria"/>
</dbReference>
<evidence type="ECO:0000313" key="3">
    <source>
        <dbReference type="Proteomes" id="UP000007383"/>
    </source>
</evidence>